<gene>
    <name evidence="2" type="ORF">BO83DRAFT_121496</name>
</gene>
<keyword evidence="3" id="KW-1185">Reference proteome</keyword>
<dbReference type="GeneID" id="37047991"/>
<comment type="caution">
    <text evidence="2">The sequence shown here is derived from an EMBL/GenBank/DDBJ whole genome shotgun (WGS) entry which is preliminary data.</text>
</comment>
<protein>
    <submittedName>
        <fullName evidence="2">Uncharacterized protein</fullName>
    </submittedName>
</protein>
<proteinExistence type="predicted"/>
<dbReference type="Proteomes" id="UP000246171">
    <property type="component" value="Unassembled WGS sequence"/>
</dbReference>
<evidence type="ECO:0000313" key="3">
    <source>
        <dbReference type="Proteomes" id="UP000246171"/>
    </source>
</evidence>
<name>A0A317UTZ0_ASPEC</name>
<evidence type="ECO:0000313" key="2">
    <source>
        <dbReference type="EMBL" id="PWY65055.1"/>
    </source>
</evidence>
<organism evidence="2 3">
    <name type="scientific">Aspergillus eucalypticola (strain CBS 122712 / IBT 29274)</name>
    <dbReference type="NCBI Taxonomy" id="1448314"/>
    <lineage>
        <taxon>Eukaryota</taxon>
        <taxon>Fungi</taxon>
        <taxon>Dikarya</taxon>
        <taxon>Ascomycota</taxon>
        <taxon>Pezizomycotina</taxon>
        <taxon>Eurotiomycetes</taxon>
        <taxon>Eurotiomycetidae</taxon>
        <taxon>Eurotiales</taxon>
        <taxon>Aspergillaceae</taxon>
        <taxon>Aspergillus</taxon>
        <taxon>Aspergillus subgen. Circumdati</taxon>
    </lineage>
</organism>
<keyword evidence="1" id="KW-0812">Transmembrane</keyword>
<keyword evidence="1" id="KW-1133">Transmembrane helix</keyword>
<dbReference type="VEuPathDB" id="FungiDB:BO83DRAFT_121496"/>
<dbReference type="AlphaFoldDB" id="A0A317UTZ0"/>
<keyword evidence="1" id="KW-0472">Membrane</keyword>
<dbReference type="EMBL" id="MSFU01000028">
    <property type="protein sequence ID" value="PWY65055.1"/>
    <property type="molecule type" value="Genomic_DNA"/>
</dbReference>
<reference evidence="2" key="1">
    <citation type="submission" date="2016-12" db="EMBL/GenBank/DDBJ databases">
        <title>The genomes of Aspergillus section Nigri reveals drivers in fungal speciation.</title>
        <authorList>
            <consortium name="DOE Joint Genome Institute"/>
            <person name="Vesth T.C."/>
            <person name="Nybo J."/>
            <person name="Theobald S."/>
            <person name="Brandl J."/>
            <person name="Frisvad J.C."/>
            <person name="Nielsen K.F."/>
            <person name="Lyhne E.K."/>
            <person name="Kogle M.E."/>
            <person name="Kuo A."/>
            <person name="Riley R."/>
            <person name="Clum A."/>
            <person name="Nolan M."/>
            <person name="Lipzen A."/>
            <person name="Salamov A."/>
            <person name="Henrissat B."/>
            <person name="Wiebenga A."/>
            <person name="De vries R.P."/>
            <person name="Grigoriev I.V."/>
            <person name="Mortensen U.H."/>
            <person name="Andersen M.R."/>
            <person name="Baker S.E."/>
        </authorList>
    </citation>
    <scope>NUCLEOTIDE SEQUENCE</scope>
    <source>
        <strain evidence="2">CBS 122712</strain>
    </source>
</reference>
<dbReference type="RefSeq" id="XP_025384287.1">
    <property type="nucleotide sequence ID" value="XM_025526029.1"/>
</dbReference>
<sequence>MGYSVLWGRYHTYLRMWRAGIRKLGFFIQILNFPRIPRQCWSAVAIFNAAIHSAGLLEHPGHSLIDVVVKSIPRLSSLHGHVKNNTSSHLADPTYTLFCPPSFFILNRTFTAHFVLCFCAIFFRYNRAASI</sequence>
<accession>A0A317UTZ0</accession>
<feature type="transmembrane region" description="Helical" evidence="1">
    <location>
        <begin position="103"/>
        <end position="123"/>
    </location>
</feature>
<evidence type="ECO:0000256" key="1">
    <source>
        <dbReference type="SAM" id="Phobius"/>
    </source>
</evidence>